<evidence type="ECO:0000256" key="1">
    <source>
        <dbReference type="ARBA" id="ARBA00004123"/>
    </source>
</evidence>
<evidence type="ECO:0000256" key="3">
    <source>
        <dbReference type="ARBA" id="ARBA00022723"/>
    </source>
</evidence>
<evidence type="ECO:0000256" key="13">
    <source>
        <dbReference type="SAM" id="MobiDB-lite"/>
    </source>
</evidence>
<evidence type="ECO:0000313" key="16">
    <source>
        <dbReference type="EMBL" id="CAJ0579633.1"/>
    </source>
</evidence>
<dbReference type="CDD" id="cd06960">
    <property type="entry name" value="NR_DBD_HNF4A"/>
    <property type="match status" value="1"/>
</dbReference>
<dbReference type="GO" id="GO:0008270">
    <property type="term" value="F:zinc ion binding"/>
    <property type="evidence" value="ECO:0007669"/>
    <property type="project" value="UniProtKB-KW"/>
</dbReference>
<dbReference type="AlphaFoldDB" id="A0AA36G688"/>
<dbReference type="InterPro" id="IPR001628">
    <property type="entry name" value="Znf_hrmn_rcpt"/>
</dbReference>
<keyword evidence="9 12" id="KW-0675">Receptor</keyword>
<evidence type="ECO:0000256" key="9">
    <source>
        <dbReference type="ARBA" id="ARBA00023170"/>
    </source>
</evidence>
<dbReference type="InterPro" id="IPR001723">
    <property type="entry name" value="Nuclear_hrmn_rcpt"/>
</dbReference>
<keyword evidence="7 12" id="KW-0238">DNA-binding</keyword>
<dbReference type="SMART" id="SM00399">
    <property type="entry name" value="ZnF_C4"/>
    <property type="match status" value="1"/>
</dbReference>
<feature type="region of interest" description="Disordered" evidence="13">
    <location>
        <begin position="403"/>
        <end position="433"/>
    </location>
</feature>
<dbReference type="SMART" id="SM00430">
    <property type="entry name" value="HOLI"/>
    <property type="match status" value="1"/>
</dbReference>
<keyword evidence="8 12" id="KW-0804">Transcription</keyword>
<dbReference type="FunFam" id="3.30.50.10:FF:000030">
    <property type="entry name" value="Nuclear Hormone Receptor family"/>
    <property type="match status" value="1"/>
</dbReference>
<dbReference type="PROSITE" id="PS51843">
    <property type="entry name" value="NR_LBD"/>
    <property type="match status" value="1"/>
</dbReference>
<dbReference type="PRINTS" id="PR00398">
    <property type="entry name" value="STRDHORMONER"/>
</dbReference>
<evidence type="ECO:0000259" key="15">
    <source>
        <dbReference type="PROSITE" id="PS51843"/>
    </source>
</evidence>
<dbReference type="PRINTS" id="PR00047">
    <property type="entry name" value="STROIDFINGER"/>
</dbReference>
<dbReference type="PROSITE" id="PS00031">
    <property type="entry name" value="NUCLEAR_REC_DBD_1"/>
    <property type="match status" value="1"/>
</dbReference>
<dbReference type="Proteomes" id="UP001177023">
    <property type="component" value="Unassembled WGS sequence"/>
</dbReference>
<keyword evidence="5 12" id="KW-0862">Zinc</keyword>
<feature type="domain" description="Nuclear receptor" evidence="14">
    <location>
        <begin position="13"/>
        <end position="89"/>
    </location>
</feature>
<dbReference type="GO" id="GO:0000978">
    <property type="term" value="F:RNA polymerase II cis-regulatory region sequence-specific DNA binding"/>
    <property type="evidence" value="ECO:0007669"/>
    <property type="project" value="InterPro"/>
</dbReference>
<dbReference type="InterPro" id="IPR052496">
    <property type="entry name" value="Orphan_Nuclear_Rcpt"/>
</dbReference>
<evidence type="ECO:0000256" key="2">
    <source>
        <dbReference type="ARBA" id="ARBA00005993"/>
    </source>
</evidence>
<dbReference type="PANTHER" id="PTHR47519:SF1">
    <property type="entry name" value="NUCLEAR HORMONE RECEPTOR FAMILY MEMBER NHR-31"/>
    <property type="match status" value="1"/>
</dbReference>
<proteinExistence type="inferred from homology"/>
<keyword evidence="6 12" id="KW-0805">Transcription regulation</keyword>
<evidence type="ECO:0000256" key="11">
    <source>
        <dbReference type="ARBA" id="ARBA00037512"/>
    </source>
</evidence>
<dbReference type="Pfam" id="PF00104">
    <property type="entry name" value="Hormone_recep"/>
    <property type="match status" value="1"/>
</dbReference>
<name>A0AA36G688_9BILA</name>
<feature type="domain" description="NR LBD" evidence="15">
    <location>
        <begin position="161"/>
        <end position="390"/>
    </location>
</feature>
<dbReference type="InterPro" id="IPR049636">
    <property type="entry name" value="HNF4-like_DBD"/>
</dbReference>
<evidence type="ECO:0000256" key="10">
    <source>
        <dbReference type="ARBA" id="ARBA00023242"/>
    </source>
</evidence>
<dbReference type="Gene3D" id="3.30.50.10">
    <property type="entry name" value="Erythroid Transcription Factor GATA-1, subunit A"/>
    <property type="match status" value="1"/>
</dbReference>
<dbReference type="Pfam" id="PF00105">
    <property type="entry name" value="zf-C4"/>
    <property type="match status" value="1"/>
</dbReference>
<feature type="non-terminal residue" evidence="16">
    <location>
        <position position="585"/>
    </location>
</feature>
<gene>
    <name evidence="16" type="ORF">MSPICULIGERA_LOCUS17842</name>
</gene>
<dbReference type="GO" id="GO:0003700">
    <property type="term" value="F:DNA-binding transcription factor activity"/>
    <property type="evidence" value="ECO:0007669"/>
    <property type="project" value="InterPro"/>
</dbReference>
<evidence type="ECO:0000256" key="12">
    <source>
        <dbReference type="RuleBase" id="RU004334"/>
    </source>
</evidence>
<reference evidence="16" key="1">
    <citation type="submission" date="2023-06" db="EMBL/GenBank/DDBJ databases">
        <authorList>
            <person name="Delattre M."/>
        </authorList>
    </citation>
    <scope>NUCLEOTIDE SEQUENCE</scope>
    <source>
        <strain evidence="16">AF72</strain>
    </source>
</reference>
<evidence type="ECO:0000256" key="7">
    <source>
        <dbReference type="ARBA" id="ARBA00023125"/>
    </source>
</evidence>
<dbReference type="InterPro" id="IPR035500">
    <property type="entry name" value="NHR-like_dom_sf"/>
</dbReference>
<dbReference type="SUPFAM" id="SSF57716">
    <property type="entry name" value="Glucocorticoid receptor-like (DNA-binding domain)"/>
    <property type="match status" value="1"/>
</dbReference>
<dbReference type="Gene3D" id="1.10.565.10">
    <property type="entry name" value="Retinoid X Receptor"/>
    <property type="match status" value="1"/>
</dbReference>
<dbReference type="InterPro" id="IPR000536">
    <property type="entry name" value="Nucl_hrmn_rcpt_lig-bd"/>
</dbReference>
<keyword evidence="3 12" id="KW-0479">Metal-binding</keyword>
<evidence type="ECO:0000259" key="14">
    <source>
        <dbReference type="PROSITE" id="PS51030"/>
    </source>
</evidence>
<dbReference type="PANTHER" id="PTHR47519">
    <property type="entry name" value="NUCLEAR HORMONE RECEPTOR FAMILY MEMBER NHR-31-RELATED"/>
    <property type="match status" value="1"/>
</dbReference>
<evidence type="ECO:0000256" key="8">
    <source>
        <dbReference type="ARBA" id="ARBA00023163"/>
    </source>
</evidence>
<sequence>MDPNPESACSSTGRTCAVCGDSPAKVHYGVLACFGCKGFFRRAVKDGRNKYVCRYDRQCPVNKYERNSCRYCRFRKCLQVGMNPDAVRPDREELKEKCHMRPLLSKKKSVTRTASGRIADEEEWTRFMTPEQRTLLFQMNKLETEVQNANEYSYDTVSDFNLKSLVADRMLAERNSSTRLSTSSAHLNADLGLTAIWRIVGVVEWVEGVVRLTEEGRHIVTVEDKTALVEDTFAQLTLFSLAVRVALSPHSEPVALHHALQPCSRIFAGEAIRRLLSEVVSPLRKLEPSDAEFVLLKGIIVLNPDAAGICNAASSSLRDKRDMLQNLLLKTIKKSRPKNNTQPGSHFGNLLLLLPPLRQLGCELINHLRANFPRSGPATPFKKILCDVFNPVYDDLLLQREQERSDSEQTDGGGQNRPTLQIECSTSQPLPPTTQPQFCAPQAPAFRPPPHFGGPPSTSPFMSGFPSSISPSFGAQSSSSSLCSPASCFHTPPPLYRPSALSPFSMSGDLGHPDRPTSLSIPKIPLHLTRSIEEMLKPNGSQQVDELNRPLASDWADTVGYSTPVFNRDVVSQFFPEINATHTSL</sequence>
<dbReference type="SUPFAM" id="SSF48508">
    <property type="entry name" value="Nuclear receptor ligand-binding domain"/>
    <property type="match status" value="1"/>
</dbReference>
<dbReference type="PROSITE" id="PS51030">
    <property type="entry name" value="NUCLEAR_REC_DBD_2"/>
    <property type="match status" value="1"/>
</dbReference>
<comment type="caution">
    <text evidence="16">The sequence shown here is derived from an EMBL/GenBank/DDBJ whole genome shotgun (WGS) entry which is preliminary data.</text>
</comment>
<evidence type="ECO:0000256" key="6">
    <source>
        <dbReference type="ARBA" id="ARBA00023015"/>
    </source>
</evidence>
<accession>A0AA36G688</accession>
<comment type="function">
    <text evidence="11">Orphan nuclear receptor.</text>
</comment>
<evidence type="ECO:0000256" key="5">
    <source>
        <dbReference type="ARBA" id="ARBA00022833"/>
    </source>
</evidence>
<evidence type="ECO:0000313" key="17">
    <source>
        <dbReference type="Proteomes" id="UP001177023"/>
    </source>
</evidence>
<organism evidence="16 17">
    <name type="scientific">Mesorhabditis spiculigera</name>
    <dbReference type="NCBI Taxonomy" id="96644"/>
    <lineage>
        <taxon>Eukaryota</taxon>
        <taxon>Metazoa</taxon>
        <taxon>Ecdysozoa</taxon>
        <taxon>Nematoda</taxon>
        <taxon>Chromadorea</taxon>
        <taxon>Rhabditida</taxon>
        <taxon>Rhabditina</taxon>
        <taxon>Rhabditomorpha</taxon>
        <taxon>Rhabditoidea</taxon>
        <taxon>Rhabditidae</taxon>
        <taxon>Mesorhabditinae</taxon>
        <taxon>Mesorhabditis</taxon>
    </lineage>
</organism>
<comment type="similarity">
    <text evidence="2 12">Belongs to the nuclear hormone receptor family.</text>
</comment>
<keyword evidence="4 12" id="KW-0863">Zinc-finger</keyword>
<comment type="subcellular location">
    <subcellularLocation>
        <location evidence="1 12">Nucleus</location>
    </subcellularLocation>
</comment>
<dbReference type="EMBL" id="CATQJA010002657">
    <property type="protein sequence ID" value="CAJ0579633.1"/>
    <property type="molecule type" value="Genomic_DNA"/>
</dbReference>
<keyword evidence="10 12" id="KW-0539">Nucleus</keyword>
<evidence type="ECO:0000256" key="4">
    <source>
        <dbReference type="ARBA" id="ARBA00022771"/>
    </source>
</evidence>
<dbReference type="GO" id="GO:0005634">
    <property type="term" value="C:nucleus"/>
    <property type="evidence" value="ECO:0007669"/>
    <property type="project" value="UniProtKB-SubCell"/>
</dbReference>
<protein>
    <submittedName>
        <fullName evidence="16">Uncharacterized protein</fullName>
    </submittedName>
</protein>
<dbReference type="InterPro" id="IPR013088">
    <property type="entry name" value="Znf_NHR/GATA"/>
</dbReference>
<keyword evidence="17" id="KW-1185">Reference proteome</keyword>